<dbReference type="PRINTS" id="PR00705">
    <property type="entry name" value="PAPAIN"/>
</dbReference>
<dbReference type="InterPro" id="IPR013128">
    <property type="entry name" value="Peptidase_C1A"/>
</dbReference>
<protein>
    <submittedName>
        <fullName evidence="7">Cathepsin l1</fullName>
    </submittedName>
</protein>
<dbReference type="Gene3D" id="3.90.70.10">
    <property type="entry name" value="Cysteine proteinases"/>
    <property type="match status" value="1"/>
</dbReference>
<dbReference type="CDD" id="cd02248">
    <property type="entry name" value="Peptidase_C1A"/>
    <property type="match status" value="1"/>
</dbReference>
<comment type="similarity">
    <text evidence="1">Belongs to the peptidase C1 family.</text>
</comment>
<dbReference type="GO" id="GO:0006508">
    <property type="term" value="P:proteolysis"/>
    <property type="evidence" value="ECO:0007669"/>
    <property type="project" value="InterPro"/>
</dbReference>
<dbReference type="InterPro" id="IPR013201">
    <property type="entry name" value="Prot_inhib_I29"/>
</dbReference>
<dbReference type="AlphaFoldDB" id="A0A9Q0LCK1"/>
<dbReference type="InterPro" id="IPR000169">
    <property type="entry name" value="Pept_cys_AS"/>
</dbReference>
<dbReference type="SMART" id="SM00848">
    <property type="entry name" value="Inhibitor_I29"/>
    <property type="match status" value="1"/>
</dbReference>
<keyword evidence="3" id="KW-0812">Transmembrane</keyword>
<keyword evidence="4" id="KW-0732">Signal</keyword>
<sequence>MKFYLLYFLLILAFVFSSKVKLIEEETVTKTRQGKIKEDEFDIYIKSHNKNYGPEEYKARKQIYRENLERIKKHNEDSSQTWGAGENQFTDWSDGEFKAYLTKFPLPEFKNDPIDRSKLQPLTSLPDTYDLRNNITAVKNQGSCGACWAFSATAVAEGVFNLNDGILMDLSQQQVISCTTTCAGCDGGVTSYALDYIQVNGSCGDYLWGYEGQNGVCSGTSFDNCQANSFVKVKNQSTVFLYTDSDPVGLLQQILVSYGPVGIAIDADSLSYYEDGVATSMSCSNNPSNANHAPSLVGYGTDGTTPFWRVKNSWGTGWGENGFFRFERGINLCGIENYAYFATGSTNDGLTKFNDTVTGLKVSPSSNQFTLNWDSYPGAQKYFVKAIIDGELYLWETSKTSPTVDTASSYTNATCWVAPILDSQYGALSENITFNSAHSLVLSFLAFLLILLNVF</sequence>
<dbReference type="InterPro" id="IPR038765">
    <property type="entry name" value="Papain-like_cys_pep_sf"/>
</dbReference>
<keyword evidence="3" id="KW-1133">Transmembrane helix</keyword>
<reference evidence="7" key="1">
    <citation type="submission" date="2022-10" db="EMBL/GenBank/DDBJ databases">
        <title>Novel sulphate-reducing endosymbionts in the free-living metamonad Anaeramoeba.</title>
        <authorList>
            <person name="Jerlstrom-Hultqvist J."/>
            <person name="Cepicka I."/>
            <person name="Gallot-Lavallee L."/>
            <person name="Salas-Leiva D."/>
            <person name="Curtis B.A."/>
            <person name="Zahonova K."/>
            <person name="Pipaliya S."/>
            <person name="Dacks J."/>
            <person name="Roger A.J."/>
        </authorList>
    </citation>
    <scope>NUCLEOTIDE SEQUENCE</scope>
    <source>
        <strain evidence="7">BMAN</strain>
    </source>
</reference>
<evidence type="ECO:0000313" key="8">
    <source>
        <dbReference type="Proteomes" id="UP001149090"/>
    </source>
</evidence>
<dbReference type="PROSITE" id="PS00139">
    <property type="entry name" value="THIOL_PROTEASE_CYS"/>
    <property type="match status" value="1"/>
</dbReference>
<evidence type="ECO:0000256" key="3">
    <source>
        <dbReference type="SAM" id="Phobius"/>
    </source>
</evidence>
<dbReference type="InterPro" id="IPR039417">
    <property type="entry name" value="Peptidase_C1A_papain-like"/>
</dbReference>
<dbReference type="EMBL" id="JAPDFW010000102">
    <property type="protein sequence ID" value="KAJ5069874.1"/>
    <property type="molecule type" value="Genomic_DNA"/>
</dbReference>
<feature type="transmembrane region" description="Helical" evidence="3">
    <location>
        <begin position="437"/>
        <end position="454"/>
    </location>
</feature>
<keyword evidence="8" id="KW-1185">Reference proteome</keyword>
<feature type="signal peptide" evidence="4">
    <location>
        <begin position="1"/>
        <end position="17"/>
    </location>
</feature>
<dbReference type="OrthoDB" id="3789175at2759"/>
<evidence type="ECO:0000259" key="6">
    <source>
        <dbReference type="SMART" id="SM00848"/>
    </source>
</evidence>
<dbReference type="PANTHER" id="PTHR12411">
    <property type="entry name" value="CYSTEINE PROTEASE FAMILY C1-RELATED"/>
    <property type="match status" value="1"/>
</dbReference>
<evidence type="ECO:0000259" key="5">
    <source>
        <dbReference type="SMART" id="SM00645"/>
    </source>
</evidence>
<name>A0A9Q0LCK1_ANAIG</name>
<dbReference type="GO" id="GO:0008234">
    <property type="term" value="F:cysteine-type peptidase activity"/>
    <property type="evidence" value="ECO:0007669"/>
    <property type="project" value="InterPro"/>
</dbReference>
<evidence type="ECO:0000256" key="4">
    <source>
        <dbReference type="SAM" id="SignalP"/>
    </source>
</evidence>
<gene>
    <name evidence="7" type="ORF">M0811_11536</name>
</gene>
<dbReference type="SUPFAM" id="SSF54001">
    <property type="entry name" value="Cysteine proteinases"/>
    <property type="match status" value="1"/>
</dbReference>
<organism evidence="7 8">
    <name type="scientific">Anaeramoeba ignava</name>
    <name type="common">Anaerobic marine amoeba</name>
    <dbReference type="NCBI Taxonomy" id="1746090"/>
    <lineage>
        <taxon>Eukaryota</taxon>
        <taxon>Metamonada</taxon>
        <taxon>Anaeramoebidae</taxon>
        <taxon>Anaeramoeba</taxon>
    </lineage>
</organism>
<feature type="domain" description="Peptidase C1A papain C-terminal" evidence="5">
    <location>
        <begin position="125"/>
        <end position="343"/>
    </location>
</feature>
<comment type="caution">
    <text evidence="7">The sequence shown here is derived from an EMBL/GenBank/DDBJ whole genome shotgun (WGS) entry which is preliminary data.</text>
</comment>
<dbReference type="Pfam" id="PF08246">
    <property type="entry name" value="Inhibitor_I29"/>
    <property type="match status" value="1"/>
</dbReference>
<keyword evidence="3" id="KW-0472">Membrane</keyword>
<dbReference type="InterPro" id="IPR000668">
    <property type="entry name" value="Peptidase_C1A_C"/>
</dbReference>
<keyword evidence="2" id="KW-1015">Disulfide bond</keyword>
<proteinExistence type="inferred from homology"/>
<evidence type="ECO:0000313" key="7">
    <source>
        <dbReference type="EMBL" id="KAJ5069874.1"/>
    </source>
</evidence>
<dbReference type="SMART" id="SM00645">
    <property type="entry name" value="Pept_C1"/>
    <property type="match status" value="1"/>
</dbReference>
<accession>A0A9Q0LCK1</accession>
<feature type="domain" description="Cathepsin propeptide inhibitor" evidence="6">
    <location>
        <begin position="41"/>
        <end position="97"/>
    </location>
</feature>
<evidence type="ECO:0000256" key="1">
    <source>
        <dbReference type="ARBA" id="ARBA00008455"/>
    </source>
</evidence>
<dbReference type="Proteomes" id="UP001149090">
    <property type="component" value="Unassembled WGS sequence"/>
</dbReference>
<dbReference type="Pfam" id="PF00112">
    <property type="entry name" value="Peptidase_C1"/>
    <property type="match status" value="1"/>
</dbReference>
<feature type="chain" id="PRO_5040246642" evidence="4">
    <location>
        <begin position="18"/>
        <end position="455"/>
    </location>
</feature>
<evidence type="ECO:0000256" key="2">
    <source>
        <dbReference type="ARBA" id="ARBA00023157"/>
    </source>
</evidence>